<evidence type="ECO:0000313" key="1">
    <source>
        <dbReference type="Proteomes" id="UP000694930"/>
    </source>
</evidence>
<protein>
    <submittedName>
        <fullName evidence="2">Uncharacterized protein LOC107006408</fullName>
    </submittedName>
</protein>
<evidence type="ECO:0000313" key="2">
    <source>
        <dbReference type="RefSeq" id="XP_015060455.1"/>
    </source>
</evidence>
<dbReference type="Proteomes" id="UP000694930">
    <property type="component" value="Chromosome 12"/>
</dbReference>
<name>A0ABM1FQZ8_SOLPN</name>
<dbReference type="RefSeq" id="XP_015060455.1">
    <property type="nucleotide sequence ID" value="XM_015204969.1"/>
</dbReference>
<dbReference type="PANTHER" id="PTHR11439:SF488">
    <property type="entry name" value="REVERSE TRANSCRIPTASE TY1_COPIA-TYPE DOMAIN-CONTAINING PROTEIN"/>
    <property type="match status" value="1"/>
</dbReference>
<reference evidence="2" key="2">
    <citation type="submission" date="2025-08" db="UniProtKB">
        <authorList>
            <consortium name="RefSeq"/>
        </authorList>
    </citation>
    <scope>IDENTIFICATION</scope>
</reference>
<dbReference type="SUPFAM" id="SSF56672">
    <property type="entry name" value="DNA/RNA polymerases"/>
    <property type="match status" value="1"/>
</dbReference>
<dbReference type="PANTHER" id="PTHR11439">
    <property type="entry name" value="GAG-POL-RELATED RETROTRANSPOSON"/>
    <property type="match status" value="1"/>
</dbReference>
<reference evidence="1" key="1">
    <citation type="journal article" date="2014" name="Nat. Genet.">
        <title>The genome of the stress-tolerant wild tomato species Solanum pennellii.</title>
        <authorList>
            <person name="Bolger A."/>
            <person name="Scossa F."/>
            <person name="Bolger M.E."/>
            <person name="Lanz C."/>
            <person name="Maumus F."/>
            <person name="Tohge T."/>
            <person name="Quesneville H."/>
            <person name="Alseekh S."/>
            <person name="Sorensen I."/>
            <person name="Lichtenstein G."/>
            <person name="Fich E.A."/>
            <person name="Conte M."/>
            <person name="Keller H."/>
            <person name="Schneeberger K."/>
            <person name="Schwacke R."/>
            <person name="Ofner I."/>
            <person name="Vrebalov J."/>
            <person name="Xu Y."/>
            <person name="Osorio S."/>
            <person name="Aflitos S.A."/>
            <person name="Schijlen E."/>
            <person name="Jimenez-Gomez J.M."/>
            <person name="Ryngajllo M."/>
            <person name="Kimura S."/>
            <person name="Kumar R."/>
            <person name="Koenig D."/>
            <person name="Headland L.R."/>
            <person name="Maloof J.N."/>
            <person name="Sinha N."/>
            <person name="van Ham R.C."/>
            <person name="Lankhorst R.K."/>
            <person name="Mao L."/>
            <person name="Vogel A."/>
            <person name="Arsova B."/>
            <person name="Panstruga R."/>
            <person name="Fei Z."/>
            <person name="Rose J.K."/>
            <person name="Zamir D."/>
            <person name="Carrari F."/>
            <person name="Giovannoni J.J."/>
            <person name="Weigel D."/>
            <person name="Usadel B."/>
            <person name="Fernie A.R."/>
        </authorList>
    </citation>
    <scope>NUCLEOTIDE SEQUENCE [LARGE SCALE GENOMIC DNA]</scope>
    <source>
        <strain evidence="1">cv. LA0716</strain>
    </source>
</reference>
<dbReference type="InterPro" id="IPR043502">
    <property type="entry name" value="DNA/RNA_pol_sf"/>
</dbReference>
<sequence>MSKFAPGTPMDANMKLTSRQYYEHTGQNQEELLTDKITYQKLIGKLLYLNMTRLGISFSVQTLSYFLHQPKKSHIDAALRVIKYIKRQSGQGILLSSDCRNEVTAFCDADWVACTLTRKSVIGYVIKFGNSLIYWKAKNQTIVSRSSVEAKYRSIASNVTELIWLIGLLKDLKAEVH</sequence>
<accession>A0ABM1FQZ8</accession>
<dbReference type="GeneID" id="107006408"/>
<proteinExistence type="predicted"/>
<keyword evidence="1" id="KW-1185">Reference proteome</keyword>
<dbReference type="CDD" id="cd09272">
    <property type="entry name" value="RNase_HI_RT_Ty1"/>
    <property type="match status" value="1"/>
</dbReference>
<organism evidence="1 2">
    <name type="scientific">Solanum pennellii</name>
    <name type="common">Tomato</name>
    <name type="synonym">Lycopersicon pennellii</name>
    <dbReference type="NCBI Taxonomy" id="28526"/>
    <lineage>
        <taxon>Eukaryota</taxon>
        <taxon>Viridiplantae</taxon>
        <taxon>Streptophyta</taxon>
        <taxon>Embryophyta</taxon>
        <taxon>Tracheophyta</taxon>
        <taxon>Spermatophyta</taxon>
        <taxon>Magnoliopsida</taxon>
        <taxon>eudicotyledons</taxon>
        <taxon>Gunneridae</taxon>
        <taxon>Pentapetalae</taxon>
        <taxon>asterids</taxon>
        <taxon>lamiids</taxon>
        <taxon>Solanales</taxon>
        <taxon>Solanaceae</taxon>
        <taxon>Solanoideae</taxon>
        <taxon>Solaneae</taxon>
        <taxon>Solanum</taxon>
        <taxon>Solanum subgen. Lycopersicon</taxon>
    </lineage>
</organism>
<gene>
    <name evidence="2" type="primary">LOC107006408</name>
</gene>